<dbReference type="AlphaFoldDB" id="K4IJK6"/>
<proteinExistence type="predicted"/>
<protein>
    <submittedName>
        <fullName evidence="2">Uncharacterized protein</fullName>
    </submittedName>
</protein>
<keyword evidence="3" id="KW-1185">Reference proteome</keyword>
<gene>
    <name evidence="2" type="ordered locus">P700755_003937</name>
</gene>
<name>K4IJK6_PSYTT</name>
<dbReference type="KEGG" id="ptq:P700755_003937"/>
<dbReference type="Proteomes" id="UP000008514">
    <property type="component" value="Chromosome"/>
</dbReference>
<dbReference type="HOGENOM" id="CLU_2919440_0_0_10"/>
<dbReference type="STRING" id="313595.P700755_003937"/>
<sequence length="61" mass="7166">MKANAQSHTHLQFATANTTPIPKLREQKSMCYQRQNNRTKKRTKTQPDTIKHESTINRNNE</sequence>
<evidence type="ECO:0000313" key="2">
    <source>
        <dbReference type="EMBL" id="AFU70509.1"/>
    </source>
</evidence>
<evidence type="ECO:0000256" key="1">
    <source>
        <dbReference type="SAM" id="MobiDB-lite"/>
    </source>
</evidence>
<accession>K4IJK6</accession>
<reference evidence="2" key="2">
    <citation type="submission" date="2012-09" db="EMBL/GenBank/DDBJ databases">
        <title>The complete sequence of Psychroflexus torquis an extreme psychrophile from sea-ice that is stimulated by light.</title>
        <authorList>
            <person name="Feng S."/>
            <person name="Powell S.M."/>
            <person name="Bowman J.P."/>
        </authorList>
    </citation>
    <scope>NUCLEOTIDE SEQUENCE [LARGE SCALE GENOMIC DNA]</scope>
    <source>
        <strain evidence="2">ATCC 700755</strain>
    </source>
</reference>
<organism evidence="2 3">
    <name type="scientific">Psychroflexus torquis (strain ATCC 700755 / CIP 106069 / ACAM 623)</name>
    <dbReference type="NCBI Taxonomy" id="313595"/>
    <lineage>
        <taxon>Bacteria</taxon>
        <taxon>Pseudomonadati</taxon>
        <taxon>Bacteroidota</taxon>
        <taxon>Flavobacteriia</taxon>
        <taxon>Flavobacteriales</taxon>
        <taxon>Flavobacteriaceae</taxon>
        <taxon>Psychroflexus</taxon>
    </lineage>
</organism>
<feature type="compositionally biased region" description="Polar residues" evidence="1">
    <location>
        <begin position="1"/>
        <end position="20"/>
    </location>
</feature>
<reference evidence="2" key="1">
    <citation type="submission" date="2006-03" db="EMBL/GenBank/DDBJ databases">
        <authorList>
            <person name="Bowman J."/>
            <person name="Ferriera S."/>
            <person name="Johnson J."/>
            <person name="Kravitz S."/>
            <person name="Halpern A."/>
            <person name="Remington K."/>
            <person name="Beeson K."/>
            <person name="Tran B."/>
            <person name="Rogers Y.-H."/>
            <person name="Friedman R."/>
            <person name="Venter J.C."/>
        </authorList>
    </citation>
    <scope>NUCLEOTIDE SEQUENCE [LARGE SCALE GENOMIC DNA]</scope>
    <source>
        <strain evidence="2">ATCC 700755</strain>
    </source>
</reference>
<feature type="compositionally biased region" description="Basic and acidic residues" evidence="1">
    <location>
        <begin position="49"/>
        <end position="61"/>
    </location>
</feature>
<evidence type="ECO:0000313" key="3">
    <source>
        <dbReference type="Proteomes" id="UP000008514"/>
    </source>
</evidence>
<dbReference type="EMBL" id="CP003879">
    <property type="protein sequence ID" value="AFU70509.1"/>
    <property type="molecule type" value="Genomic_DNA"/>
</dbReference>
<feature type="region of interest" description="Disordered" evidence="1">
    <location>
        <begin position="1"/>
        <end position="61"/>
    </location>
</feature>